<dbReference type="Pfam" id="PF24677">
    <property type="entry name" value="DUF7657"/>
    <property type="match status" value="1"/>
</dbReference>
<keyword evidence="1" id="KW-1133">Transmembrane helix</keyword>
<accession>A0A7X6S0P7</accession>
<feature type="domain" description="DUF7654" evidence="2">
    <location>
        <begin position="525"/>
        <end position="662"/>
    </location>
</feature>
<reference evidence="4 5" key="1">
    <citation type="submission" date="2020-04" db="EMBL/GenBank/DDBJ databases">
        <title>MicrobeNet Type strains.</title>
        <authorList>
            <person name="Nicholson A.C."/>
        </authorList>
    </citation>
    <scope>NUCLEOTIDE SEQUENCE [LARGE SCALE GENOMIC DNA]</scope>
    <source>
        <strain evidence="4 5">CCUG 69612</strain>
    </source>
</reference>
<keyword evidence="5" id="KW-1185">Reference proteome</keyword>
<dbReference type="InterPro" id="IPR056071">
    <property type="entry name" value="DUF7654"/>
</dbReference>
<protein>
    <submittedName>
        <fullName evidence="4">Uncharacterized protein</fullName>
    </submittedName>
</protein>
<evidence type="ECO:0000259" key="2">
    <source>
        <dbReference type="Pfam" id="PF24672"/>
    </source>
</evidence>
<feature type="transmembrane region" description="Helical" evidence="1">
    <location>
        <begin position="206"/>
        <end position="223"/>
    </location>
</feature>
<evidence type="ECO:0000313" key="5">
    <source>
        <dbReference type="Proteomes" id="UP000522720"/>
    </source>
</evidence>
<evidence type="ECO:0000313" key="4">
    <source>
        <dbReference type="EMBL" id="NKZ19366.1"/>
    </source>
</evidence>
<evidence type="ECO:0000259" key="3">
    <source>
        <dbReference type="Pfam" id="PF24677"/>
    </source>
</evidence>
<feature type="transmembrane region" description="Helical" evidence="1">
    <location>
        <begin position="417"/>
        <end position="437"/>
    </location>
</feature>
<keyword evidence="1" id="KW-0472">Membrane</keyword>
<feature type="transmembrane region" description="Helical" evidence="1">
    <location>
        <begin position="153"/>
        <end position="173"/>
    </location>
</feature>
<name>A0A7X6S0P7_9STRE</name>
<organism evidence="4 5">
    <name type="scientific">Streptococcus ovuberis</name>
    <dbReference type="NCBI Taxonomy" id="1936207"/>
    <lineage>
        <taxon>Bacteria</taxon>
        <taxon>Bacillati</taxon>
        <taxon>Bacillota</taxon>
        <taxon>Bacilli</taxon>
        <taxon>Lactobacillales</taxon>
        <taxon>Streptococcaceae</taxon>
        <taxon>Streptococcus</taxon>
    </lineage>
</organism>
<dbReference type="Pfam" id="PF24672">
    <property type="entry name" value="DUF7654"/>
    <property type="match status" value="1"/>
</dbReference>
<keyword evidence="1" id="KW-0812">Transmembrane</keyword>
<feature type="transmembrane region" description="Helical" evidence="1">
    <location>
        <begin position="230"/>
        <end position="248"/>
    </location>
</feature>
<dbReference type="AlphaFoldDB" id="A0A7X6S0P7"/>
<gene>
    <name evidence="4" type="ORF">HF992_00605</name>
</gene>
<proteinExistence type="predicted"/>
<feature type="transmembrane region" description="Helical" evidence="1">
    <location>
        <begin position="254"/>
        <end position="271"/>
    </location>
</feature>
<dbReference type="InterPro" id="IPR056074">
    <property type="entry name" value="DUF7657"/>
</dbReference>
<feature type="transmembrane region" description="Helical" evidence="1">
    <location>
        <begin position="444"/>
        <end position="464"/>
    </location>
</feature>
<feature type="transmembrane region" description="Helical" evidence="1">
    <location>
        <begin position="499"/>
        <end position="519"/>
    </location>
</feature>
<feature type="transmembrane region" description="Helical" evidence="1">
    <location>
        <begin position="352"/>
        <end position="370"/>
    </location>
</feature>
<feature type="transmembrane region" description="Helical" evidence="1">
    <location>
        <begin position="379"/>
        <end position="397"/>
    </location>
</feature>
<sequence>MLSKFLLKWRYLIALLLFIIGVSFELHGSSIGNWNNFGVSEMVSGEKNVTFNDFSGSDSADWIEIAKNWVSIPPRTDGTVVGVPRMIRTDEWLVQTPYAISQVSTGNQFNNPTYGLSGMNMVLAYNSPVLDISVFGKPFNWGFLFLGASRGLSWYWCFKLLGMLLLSFEFAMILTKKNRFLSVIGSFWITFTPAIQWWFMQHLGDIVFFSLAIMVGTHHYFLTKSKLFKCLLAIGLSSSIIGFVLVIYPAFQVPFGYLIAIFFFIEFISALRNRRVLRSDLIIMSLTLLSAMSIVGWTLYRSLDALSATLNTVYPGGRVSLGGELEMSRFSDLLLNFILPFKIPTWTNQVEAASSVNLLPFIIPLLPFVLHKKVKREQVFGLFLTVYCLLLAAFAIVGIPELFAKVSLFSYVTGGRAWQAMSVMSVFASLWFIALVWGSYERRALKISSFIVTAVVAVLGFLFIKKADFIGFLGKNYLLLFLMLILFAVLAVLFKKKVIFGSIMAFLIALSGMTVNPVVKGLAVIEDKQLTRGIDSLVKENQEGIWLTENKAYNYPQMFGAKTINSVRFYPDLELMKILDPHGDFESEWNRYAHMNVSVSPDKTQISVGAAPDVLDIKLSLEDFERLGIDYVLTDRDLNALFGSSFKEIYQDSDSNKIYEWNR</sequence>
<feature type="domain" description="DUF7657" evidence="3">
    <location>
        <begin position="54"/>
        <end position="434"/>
    </location>
</feature>
<comment type="caution">
    <text evidence="4">The sequence shown here is derived from an EMBL/GenBank/DDBJ whole genome shotgun (WGS) entry which is preliminary data.</text>
</comment>
<dbReference type="EMBL" id="JAAXPR010000001">
    <property type="protein sequence ID" value="NKZ19366.1"/>
    <property type="molecule type" value="Genomic_DNA"/>
</dbReference>
<evidence type="ECO:0000256" key="1">
    <source>
        <dbReference type="SAM" id="Phobius"/>
    </source>
</evidence>
<dbReference type="Proteomes" id="UP000522720">
    <property type="component" value="Unassembled WGS sequence"/>
</dbReference>
<feature type="transmembrane region" description="Helical" evidence="1">
    <location>
        <begin position="476"/>
        <end position="494"/>
    </location>
</feature>
<feature type="transmembrane region" description="Helical" evidence="1">
    <location>
        <begin position="180"/>
        <end position="200"/>
    </location>
</feature>
<feature type="transmembrane region" description="Helical" evidence="1">
    <location>
        <begin position="283"/>
        <end position="300"/>
    </location>
</feature>